<dbReference type="InterPro" id="IPR027963">
    <property type="entry name" value="MEIOC"/>
</dbReference>
<dbReference type="Proteomes" id="UP000264840">
    <property type="component" value="Unplaced"/>
</dbReference>
<proteinExistence type="predicted"/>
<dbReference type="GO" id="GO:0005737">
    <property type="term" value="C:cytoplasm"/>
    <property type="evidence" value="ECO:0007669"/>
    <property type="project" value="TreeGrafter"/>
</dbReference>
<protein>
    <submittedName>
        <fullName evidence="1">Minamoto</fullName>
    </submittedName>
</protein>
<dbReference type="GO" id="GO:0007141">
    <property type="term" value="P:male meiosis I"/>
    <property type="evidence" value="ECO:0007669"/>
    <property type="project" value="TreeGrafter"/>
</dbReference>
<dbReference type="GO" id="GO:0048255">
    <property type="term" value="P:mRNA stabilization"/>
    <property type="evidence" value="ECO:0007669"/>
    <property type="project" value="TreeGrafter"/>
</dbReference>
<evidence type="ECO:0000313" key="2">
    <source>
        <dbReference type="Proteomes" id="UP000264840"/>
    </source>
</evidence>
<name>A0A3Q2V221_HAPBU</name>
<dbReference type="GO" id="GO:0005634">
    <property type="term" value="C:nucleus"/>
    <property type="evidence" value="ECO:0007669"/>
    <property type="project" value="TreeGrafter"/>
</dbReference>
<dbReference type="PANTHER" id="PTHR33861:SF4">
    <property type="entry name" value="MEIOSIS-SPECIFIC COILED-COIL DOMAIN-CONTAINING PROTEIN MEIOC"/>
    <property type="match status" value="1"/>
</dbReference>
<dbReference type="Ensembl" id="ENSHBUT00000014326.1">
    <property type="protein sequence ID" value="ENSHBUP00000001118.1"/>
    <property type="gene ID" value="ENSHBUG00000002293.1"/>
</dbReference>
<dbReference type="GeneTree" id="ENSGT00390000003267"/>
<sequence>MAFDGRQSAFANSLFHSYQRQVGVNAGGGNGSTVAIPFISIPSVSQQEQDTASYMPWSYSTQDDPYELIRCAQPSIKSRKPPENADYGGESDLQGLVSNILDDADSQDSFYSEGTLPTCNPIWSPKTLSEELLQYLESEAKMQHNPSFTPNYVSQESFSKAQHRSGDKDVGELMQQSNGLVSNRQWLFNGESYLPHPQKLPPGLPVPNAGSSYTSQMQQNKHVNMSSYNKGVNGQAFNNFPDISDIFRPQSENNTPCFESFYEDNYIQDSIKRNGNGQYVPEHINHLVSSFQSLMTHGNDGVYCGDLGNMHKQIVGMDHEDNVAEQWKITSPTMSRQNSPGNQIPKQLMGELGTVQRERNRVKKQTFKKDGFQDLPNFYPQSTEYVQQPKQFPTLLNPPNQYPKKMVHRENINVSTNQYSKHQLQNRTKSQVQKEKSKMQANGFLREGFARRPQFNTFMREGEAQILSQNPYFDFQETVQYKRFDGENGMVNAGNVQQFMPLMYPVNDPRRYSGIPVKSNFSSRSTQPYASSVPGMEADDVIPVNESAAFNSYLSDMRTHRRDSTYHGMASAMTTSVLRNHGGPVIQLYFYLDECYEQWRCLEKERKRTEVILTKTFLEKRSPAVTNSNLPKTPPNPTRVDHLIVNQIKEQAKVASLLEKMECLCGVPLPANIHTALKKNDMAICVTQARCKEEAVNMTKHQWQRPNFTKDRGNPRSGKQCCMHVPCSNVFFFTDTLLVVVALKDLAATTRKLCTALWCALQITLPKPIIIQDHHIIKEDANKEKCPSSFERYSFRL</sequence>
<dbReference type="GO" id="GO:0007144">
    <property type="term" value="P:female meiosis I"/>
    <property type="evidence" value="ECO:0007669"/>
    <property type="project" value="TreeGrafter"/>
</dbReference>
<reference evidence="1" key="2">
    <citation type="submission" date="2025-09" db="UniProtKB">
        <authorList>
            <consortium name="Ensembl"/>
        </authorList>
    </citation>
    <scope>IDENTIFICATION</scope>
</reference>
<organism evidence="1 2">
    <name type="scientific">Haplochromis burtoni</name>
    <name type="common">Burton's mouthbrooder</name>
    <name type="synonym">Chromis burtoni</name>
    <dbReference type="NCBI Taxonomy" id="8153"/>
    <lineage>
        <taxon>Eukaryota</taxon>
        <taxon>Metazoa</taxon>
        <taxon>Chordata</taxon>
        <taxon>Craniata</taxon>
        <taxon>Vertebrata</taxon>
        <taxon>Euteleostomi</taxon>
        <taxon>Actinopterygii</taxon>
        <taxon>Neopterygii</taxon>
        <taxon>Teleostei</taxon>
        <taxon>Neoteleostei</taxon>
        <taxon>Acanthomorphata</taxon>
        <taxon>Ovalentaria</taxon>
        <taxon>Cichlomorphae</taxon>
        <taxon>Cichliformes</taxon>
        <taxon>Cichlidae</taxon>
        <taxon>African cichlids</taxon>
        <taxon>Pseudocrenilabrinae</taxon>
        <taxon>Haplochromini</taxon>
        <taxon>Haplochromis</taxon>
    </lineage>
</organism>
<dbReference type="Pfam" id="PF15189">
    <property type="entry name" value="MEIOC"/>
    <property type="match status" value="1"/>
</dbReference>
<dbReference type="AlphaFoldDB" id="A0A3Q2V221"/>
<keyword evidence="2" id="KW-1185">Reference proteome</keyword>
<dbReference type="PANTHER" id="PTHR33861">
    <property type="entry name" value="PROTEIN CBG18333"/>
    <property type="match status" value="1"/>
</dbReference>
<dbReference type="STRING" id="8153.ENSHBUP00000001118"/>
<evidence type="ECO:0000313" key="1">
    <source>
        <dbReference type="Ensembl" id="ENSHBUP00000001118.1"/>
    </source>
</evidence>
<accession>A0A3Q2V221</accession>
<reference evidence="1" key="1">
    <citation type="submission" date="2025-08" db="UniProtKB">
        <authorList>
            <consortium name="Ensembl"/>
        </authorList>
    </citation>
    <scope>IDENTIFICATION</scope>
</reference>